<feature type="chain" id="PRO_5005188927" evidence="2">
    <location>
        <begin position="21"/>
        <end position="316"/>
    </location>
</feature>
<keyword evidence="2" id="KW-0732">Signal</keyword>
<name>A0A0G4FQE2_9ALVE</name>
<accession>A0A0G4FQE2</accession>
<gene>
    <name evidence="3" type="ORF">Cvel_18041</name>
</gene>
<sequence length="316" mass="33749">MVTCLIRMQAAFLINYLVGAHLIPIDLPRGALDCPVIIKEQPPSTFRFLNSEPEFILSDLDTGEEMSDLEVIRGHITDTCIARLEEGSTSIHRGLEVSASLSTPELRQFFDTTILSSSFVVLCLDFPIDVLTFRRDCKSLFKAVHALKPSLVTDRRLFLCVNAQPHRTQVPPSPRTVNRFAGGAAVAAGNSADGKNKSRSPSSRKGSTLAQGAGGIERLELSHKASPSPRVISGQTPRQPPSTCGGVSEVEEEPCPGGVSVSAAGVATPRGVRGREALAAAKKEGIGAVEYSESDEDSEQGARGSSEEVDLIGRKK</sequence>
<feature type="compositionally biased region" description="Polar residues" evidence="1">
    <location>
        <begin position="199"/>
        <end position="210"/>
    </location>
</feature>
<evidence type="ECO:0000256" key="1">
    <source>
        <dbReference type="SAM" id="MobiDB-lite"/>
    </source>
</evidence>
<feature type="signal peptide" evidence="2">
    <location>
        <begin position="1"/>
        <end position="20"/>
    </location>
</feature>
<reference evidence="3" key="1">
    <citation type="submission" date="2014-11" db="EMBL/GenBank/DDBJ databases">
        <authorList>
            <person name="Otto D Thomas"/>
            <person name="Naeem Raeece"/>
        </authorList>
    </citation>
    <scope>NUCLEOTIDE SEQUENCE</scope>
</reference>
<proteinExistence type="predicted"/>
<dbReference type="AlphaFoldDB" id="A0A0G4FQE2"/>
<feature type="region of interest" description="Disordered" evidence="1">
    <location>
        <begin position="283"/>
        <end position="316"/>
    </location>
</feature>
<dbReference type="VEuPathDB" id="CryptoDB:Cvel_18041"/>
<feature type="region of interest" description="Disordered" evidence="1">
    <location>
        <begin position="187"/>
        <end position="264"/>
    </location>
</feature>
<evidence type="ECO:0000313" key="3">
    <source>
        <dbReference type="EMBL" id="CEM16085.1"/>
    </source>
</evidence>
<evidence type="ECO:0000256" key="2">
    <source>
        <dbReference type="SAM" id="SignalP"/>
    </source>
</evidence>
<protein>
    <submittedName>
        <fullName evidence="3">Uncharacterized protein</fullName>
    </submittedName>
</protein>
<dbReference type="EMBL" id="CDMZ01000522">
    <property type="protein sequence ID" value="CEM16085.1"/>
    <property type="molecule type" value="Genomic_DNA"/>
</dbReference>
<organism evidence="3">
    <name type="scientific">Chromera velia CCMP2878</name>
    <dbReference type="NCBI Taxonomy" id="1169474"/>
    <lineage>
        <taxon>Eukaryota</taxon>
        <taxon>Sar</taxon>
        <taxon>Alveolata</taxon>
        <taxon>Colpodellida</taxon>
        <taxon>Chromeraceae</taxon>
        <taxon>Chromera</taxon>
    </lineage>
</organism>